<evidence type="ECO:0000313" key="11">
    <source>
        <dbReference type="EMBL" id="RPA78594.1"/>
    </source>
</evidence>
<evidence type="ECO:0000259" key="10">
    <source>
        <dbReference type="PROSITE" id="PS51873"/>
    </source>
</evidence>
<gene>
    <name evidence="11" type="ORF">BJ508DRAFT_329072</name>
</gene>
<dbReference type="PROSITE" id="PS51873">
    <property type="entry name" value="TRIAD"/>
    <property type="match status" value="1"/>
</dbReference>
<keyword evidence="3" id="KW-0479">Metal-binding</keyword>
<feature type="coiled-coil region" evidence="8">
    <location>
        <begin position="723"/>
        <end position="784"/>
    </location>
</feature>
<protein>
    <recommendedName>
        <fullName evidence="10">RING-type domain-containing protein</fullName>
    </recommendedName>
</protein>
<feature type="region of interest" description="Disordered" evidence="9">
    <location>
        <begin position="71"/>
        <end position="145"/>
    </location>
</feature>
<dbReference type="STRING" id="1160509.A0A3N4IA15"/>
<evidence type="ECO:0000256" key="5">
    <source>
        <dbReference type="ARBA" id="ARBA00022771"/>
    </source>
</evidence>
<dbReference type="PANTHER" id="PTHR22770">
    <property type="entry name" value="UBIQUITIN CONJUGATING ENZYME 7 INTERACTING PROTEIN-RELATED"/>
    <property type="match status" value="1"/>
</dbReference>
<proteinExistence type="predicted"/>
<evidence type="ECO:0000313" key="12">
    <source>
        <dbReference type="Proteomes" id="UP000275078"/>
    </source>
</evidence>
<dbReference type="AlphaFoldDB" id="A0A3N4IA15"/>
<dbReference type="InterPro" id="IPR047545">
    <property type="entry name" value="BRcat_RBR_RNF216"/>
</dbReference>
<dbReference type="InterPro" id="IPR051628">
    <property type="entry name" value="LUBAC_E3_Ligases"/>
</dbReference>
<dbReference type="Proteomes" id="UP000275078">
    <property type="component" value="Unassembled WGS sequence"/>
</dbReference>
<comment type="pathway">
    <text evidence="1">Protein modification; protein ubiquitination.</text>
</comment>
<dbReference type="CDD" id="cd16630">
    <property type="entry name" value="RING-HC_RBR_RNF216"/>
    <property type="match status" value="1"/>
</dbReference>
<feature type="coiled-coil region" evidence="8">
    <location>
        <begin position="309"/>
        <end position="344"/>
    </location>
</feature>
<keyword evidence="5" id="KW-0863">Zinc-finger</keyword>
<feature type="domain" description="RING-type" evidence="10">
    <location>
        <begin position="339"/>
        <end position="551"/>
    </location>
</feature>
<dbReference type="InterPro" id="IPR047544">
    <property type="entry name" value="RING-HC_RBR_RNF216"/>
</dbReference>
<dbReference type="InterPro" id="IPR044066">
    <property type="entry name" value="TRIAD_supradom"/>
</dbReference>
<dbReference type="Pfam" id="PF26112">
    <property type="entry name" value="UBA_RNF216"/>
    <property type="match status" value="1"/>
</dbReference>
<organism evidence="11 12">
    <name type="scientific">Ascobolus immersus RN42</name>
    <dbReference type="NCBI Taxonomy" id="1160509"/>
    <lineage>
        <taxon>Eukaryota</taxon>
        <taxon>Fungi</taxon>
        <taxon>Dikarya</taxon>
        <taxon>Ascomycota</taxon>
        <taxon>Pezizomycotina</taxon>
        <taxon>Pezizomycetes</taxon>
        <taxon>Pezizales</taxon>
        <taxon>Ascobolaceae</taxon>
        <taxon>Ascobolus</taxon>
    </lineage>
</organism>
<keyword evidence="4" id="KW-0677">Repeat</keyword>
<reference evidence="11 12" key="1">
    <citation type="journal article" date="2018" name="Nat. Ecol. Evol.">
        <title>Pezizomycetes genomes reveal the molecular basis of ectomycorrhizal truffle lifestyle.</title>
        <authorList>
            <person name="Murat C."/>
            <person name="Payen T."/>
            <person name="Noel B."/>
            <person name="Kuo A."/>
            <person name="Morin E."/>
            <person name="Chen J."/>
            <person name="Kohler A."/>
            <person name="Krizsan K."/>
            <person name="Balestrini R."/>
            <person name="Da Silva C."/>
            <person name="Montanini B."/>
            <person name="Hainaut M."/>
            <person name="Levati E."/>
            <person name="Barry K.W."/>
            <person name="Belfiori B."/>
            <person name="Cichocki N."/>
            <person name="Clum A."/>
            <person name="Dockter R.B."/>
            <person name="Fauchery L."/>
            <person name="Guy J."/>
            <person name="Iotti M."/>
            <person name="Le Tacon F."/>
            <person name="Lindquist E.A."/>
            <person name="Lipzen A."/>
            <person name="Malagnac F."/>
            <person name="Mello A."/>
            <person name="Molinier V."/>
            <person name="Miyauchi S."/>
            <person name="Poulain J."/>
            <person name="Riccioni C."/>
            <person name="Rubini A."/>
            <person name="Sitrit Y."/>
            <person name="Splivallo R."/>
            <person name="Traeger S."/>
            <person name="Wang M."/>
            <person name="Zifcakova L."/>
            <person name="Wipf D."/>
            <person name="Zambonelli A."/>
            <person name="Paolocci F."/>
            <person name="Nowrousian M."/>
            <person name="Ottonello S."/>
            <person name="Baldrian P."/>
            <person name="Spatafora J.W."/>
            <person name="Henrissat B."/>
            <person name="Nagy L.G."/>
            <person name="Aury J.M."/>
            <person name="Wincker P."/>
            <person name="Grigoriev I.V."/>
            <person name="Bonfante P."/>
            <person name="Martin F.M."/>
        </authorList>
    </citation>
    <scope>NUCLEOTIDE SEQUENCE [LARGE SCALE GENOMIC DNA]</scope>
    <source>
        <strain evidence="11 12">RN42</strain>
    </source>
</reference>
<evidence type="ECO:0000256" key="2">
    <source>
        <dbReference type="ARBA" id="ARBA00022679"/>
    </source>
</evidence>
<dbReference type="CDD" id="cd20353">
    <property type="entry name" value="Rcat_RBR_RNF216"/>
    <property type="match status" value="1"/>
</dbReference>
<dbReference type="PANTHER" id="PTHR22770:SF47">
    <property type="entry name" value="E3 UBIQUITIN-PROTEIN LIGASE RNF216"/>
    <property type="match status" value="1"/>
</dbReference>
<evidence type="ECO:0000256" key="8">
    <source>
        <dbReference type="SAM" id="Coils"/>
    </source>
</evidence>
<dbReference type="Pfam" id="PF26200">
    <property type="entry name" value="Rcat_RNF216"/>
    <property type="match status" value="1"/>
</dbReference>
<evidence type="ECO:0000256" key="7">
    <source>
        <dbReference type="ARBA" id="ARBA00022833"/>
    </source>
</evidence>
<keyword evidence="2" id="KW-0808">Transferase</keyword>
<dbReference type="GO" id="GO:0016740">
    <property type="term" value="F:transferase activity"/>
    <property type="evidence" value="ECO:0007669"/>
    <property type="project" value="UniProtKB-KW"/>
</dbReference>
<evidence type="ECO:0000256" key="4">
    <source>
        <dbReference type="ARBA" id="ARBA00022737"/>
    </source>
</evidence>
<dbReference type="OrthoDB" id="10009520at2759"/>
<keyword evidence="6" id="KW-0833">Ubl conjugation pathway</keyword>
<evidence type="ECO:0000256" key="9">
    <source>
        <dbReference type="SAM" id="MobiDB-lite"/>
    </source>
</evidence>
<keyword evidence="12" id="KW-1185">Reference proteome</keyword>
<evidence type="ECO:0000256" key="6">
    <source>
        <dbReference type="ARBA" id="ARBA00022786"/>
    </source>
</evidence>
<keyword evidence="7" id="KW-0862">Zinc</keyword>
<dbReference type="CDD" id="cd20339">
    <property type="entry name" value="BRcat_RBR_RNF216"/>
    <property type="match status" value="1"/>
</dbReference>
<keyword evidence="8" id="KW-0175">Coiled coil</keyword>
<dbReference type="Gene3D" id="1.20.120.1750">
    <property type="match status" value="1"/>
</dbReference>
<dbReference type="GO" id="GO:0008270">
    <property type="term" value="F:zinc ion binding"/>
    <property type="evidence" value="ECO:0007669"/>
    <property type="project" value="UniProtKB-KW"/>
</dbReference>
<evidence type="ECO:0000256" key="3">
    <source>
        <dbReference type="ARBA" id="ARBA00022723"/>
    </source>
</evidence>
<dbReference type="InterPro" id="IPR058758">
    <property type="entry name" value="UBA_RNF216"/>
</dbReference>
<accession>A0A3N4IA15</accession>
<dbReference type="EMBL" id="ML119709">
    <property type="protein sequence ID" value="RPA78594.1"/>
    <property type="molecule type" value="Genomic_DNA"/>
</dbReference>
<dbReference type="InterPro" id="IPR047546">
    <property type="entry name" value="Rcat_RBR_RNF216"/>
</dbReference>
<name>A0A3N4IA15_ASCIM</name>
<dbReference type="SUPFAM" id="SSF57850">
    <property type="entry name" value="RING/U-box"/>
    <property type="match status" value="1"/>
</dbReference>
<sequence length="915" mass="103434">MLTGALVDYSKLDRWNRGNRPRAKAKNEMAMAGLQELREMFPQHQEAELREALNGATSWEAAVEKVIRLTTPPTPIGPRHTGRSFLDAIPVSSSPEPEEDPVRRVQPRPQSLQSIASSSTPPQATPARFASQPSSRAATPEEPRVPMEEECVLRVAQLFPDVDLTFVRNLYHVHVQGQQANIVDFIVHHMLDNTGSNYPRAVKKSLKRKRVEDEEAEAKKRKEDELMRKYMADNREAVNAQYKNNALEALKSEFPQIAIQNIKTALKENKSFLAPTYIHLAQAQDSGTGRKMAKARAPARPASLIPEVVQELDWTIKQLEQAEKDAEEREMKEAEEAGALLECSCCYGDTIITKMTQCRDGHFFCLTCAGMQGKTLIGEGRYNLLCMHESGCQAEFIRSEMKRFLTEKELDQLDRLRADKELSDVEGLVKCPFCDFAAICPPVEQDREFRCEGPECCEISCRLCKNKTHIPMTCEQYAKDNKLSTRHAVEEAMSAAMIRSCNKCQNKFIKETGCNKMTCSKCSNIQCYICSENITGYQHFKEQNGGKGNCVLHDNTEARHEQEAEQAFKEVTARLRAEDPTISEEDLKIAVSETVKTAEAQKKAAADPMRRMRAVNGVYMPNNIADMAQLQQQRMPGAARRRVPAAALRAGNAYNPVQLQMNNPPAPVAQPGRVPNYEMEARIQAQYRMRQQAMGGNANNNFGAPINPFNHNAGNQNAAIAAQAEQLQRMRQLQLQQQEQRRQQQEQLQLQHQEQQRQRQELHQRDVEEQMMRLREAARVQEAQAPAMAQHNLNNGQFGHMFFDHANQQQQQQQHQFNQFAGFPPQQIVQRIPANNNNNPNFPFPAAEHVNAHRYQPIAGHNQQHDNNVLRAATLNARHRPHNLAVATADAARRETIYGGFGDNNGAPRGYNGRR</sequence>
<evidence type="ECO:0000256" key="1">
    <source>
        <dbReference type="ARBA" id="ARBA00004906"/>
    </source>
</evidence>